<name>A0AA39FA43_9HYME</name>
<organism evidence="1 2">
    <name type="scientific">Microctonus aethiopoides</name>
    <dbReference type="NCBI Taxonomy" id="144406"/>
    <lineage>
        <taxon>Eukaryota</taxon>
        <taxon>Metazoa</taxon>
        <taxon>Ecdysozoa</taxon>
        <taxon>Arthropoda</taxon>
        <taxon>Hexapoda</taxon>
        <taxon>Insecta</taxon>
        <taxon>Pterygota</taxon>
        <taxon>Neoptera</taxon>
        <taxon>Endopterygota</taxon>
        <taxon>Hymenoptera</taxon>
        <taxon>Apocrita</taxon>
        <taxon>Ichneumonoidea</taxon>
        <taxon>Braconidae</taxon>
        <taxon>Euphorinae</taxon>
        <taxon>Microctonus</taxon>
    </lineage>
</organism>
<dbReference type="Proteomes" id="UP001168990">
    <property type="component" value="Unassembled WGS sequence"/>
</dbReference>
<accession>A0AA39FA43</accession>
<gene>
    <name evidence="1" type="ORF">PV328_004248</name>
</gene>
<comment type="caution">
    <text evidence="1">The sequence shown here is derived from an EMBL/GenBank/DDBJ whole genome shotgun (WGS) entry which is preliminary data.</text>
</comment>
<reference evidence="1" key="1">
    <citation type="journal article" date="2023" name="bioRxiv">
        <title>Scaffold-level genome assemblies of two parasitoid biocontrol wasps reveal the parthenogenesis mechanism and an associated novel virus.</title>
        <authorList>
            <person name="Inwood S."/>
            <person name="Skelly J."/>
            <person name="Guhlin J."/>
            <person name="Harrop T."/>
            <person name="Goldson S."/>
            <person name="Dearden P."/>
        </authorList>
    </citation>
    <scope>NUCLEOTIDE SEQUENCE</scope>
    <source>
        <strain evidence="1">Irish</strain>
        <tissue evidence="1">Whole body</tissue>
    </source>
</reference>
<dbReference type="AlphaFoldDB" id="A0AA39FA43"/>
<reference evidence="1" key="2">
    <citation type="submission" date="2023-03" db="EMBL/GenBank/DDBJ databases">
        <authorList>
            <person name="Inwood S.N."/>
            <person name="Skelly J.G."/>
            <person name="Guhlin J."/>
            <person name="Harrop T.W.R."/>
            <person name="Goldson S.G."/>
            <person name="Dearden P.K."/>
        </authorList>
    </citation>
    <scope>NUCLEOTIDE SEQUENCE</scope>
    <source>
        <strain evidence="1">Irish</strain>
        <tissue evidence="1">Whole body</tissue>
    </source>
</reference>
<dbReference type="EMBL" id="JAQQBS010001422">
    <property type="protein sequence ID" value="KAK0165753.1"/>
    <property type="molecule type" value="Genomic_DNA"/>
</dbReference>
<evidence type="ECO:0000313" key="2">
    <source>
        <dbReference type="Proteomes" id="UP001168990"/>
    </source>
</evidence>
<keyword evidence="2" id="KW-1185">Reference proteome</keyword>
<evidence type="ECO:0000313" key="1">
    <source>
        <dbReference type="EMBL" id="KAK0165753.1"/>
    </source>
</evidence>
<sequence>MDNELGITKEQFLTWSQDIEKLFLGETKNLYYTPFRSITIEVVQLDDIVANKKIKINTKGILYEYYEYLRTELKQHNSLDHEEEQRAVERLGTHLGLPDIVKSAWKKSYPSREIILRKGCTITEYFRRFPTLKGALNDFKRRYPHAESTLYNSWDCARDIIKTALADCTKLKGIDLGYYSALPALGLHNRHSVLFHLLPQALNIDIINRGSMNGVNVPQPHLDVNNGEDVENNELIVSFTDGSDDESVISDVISSNNMLKERCHFPKELMLSNKKPILTARKKNEPIAKELSGIYSLDKKWKQYVREVLLEVHGNQLPSYTVNGSRGTPLIAVQLFRGLHPNYNTISND</sequence>
<protein>
    <submittedName>
        <fullName evidence="1">Uncharacterized protein</fullName>
    </submittedName>
</protein>
<proteinExistence type="predicted"/>